<feature type="signal peptide" evidence="1">
    <location>
        <begin position="1"/>
        <end position="22"/>
    </location>
</feature>
<gene>
    <name evidence="2" type="ORF">SAMN04489765_0039</name>
</gene>
<dbReference type="EMBL" id="FNLF01000001">
    <property type="protein sequence ID" value="SDQ08882.1"/>
    <property type="molecule type" value="Genomic_DNA"/>
</dbReference>
<keyword evidence="1" id="KW-0732">Signal</keyword>
<accession>A0A1H0Y146</accession>
<sequence length="342" mass="35629">MNRMMRAAAALSAAAVMGVVSACGGGGDDASTMNAAGKYTREQACTVALGQGAAIAGVANAITYNYKNTSLPGDIGTLQYLDRSDATQAALEKDWVALRDNGAAAQKALSDGNTAEAQRLIDASKAPYDRVIEACADSGSPSIDTARELRAQLDGKAAPSSATPSAPSIPVVPSSAPAAPFVPTPDGTRLKVGESAQVEFGAKDKSPRRFRIRVTGVEKAPAEDLKKFRADALKDKGEVHYLRYEIESTDKISGTYDAKATAASDLDPRFALATSDGSNALGLTALGSFAPCKNGSELGYAGMARKNCQLYTVKGENSRITEVGLLSLEFTADSTARFTWVV</sequence>
<organism evidence="2 3">
    <name type="scientific">Tsukamurella pulmonis</name>
    <dbReference type="NCBI Taxonomy" id="47312"/>
    <lineage>
        <taxon>Bacteria</taxon>
        <taxon>Bacillati</taxon>
        <taxon>Actinomycetota</taxon>
        <taxon>Actinomycetes</taxon>
        <taxon>Mycobacteriales</taxon>
        <taxon>Tsukamurellaceae</taxon>
        <taxon>Tsukamurella</taxon>
    </lineage>
</organism>
<dbReference type="RefSeq" id="WP_139184097.1">
    <property type="nucleotide sequence ID" value="NZ_FNLF01000001.1"/>
</dbReference>
<evidence type="ECO:0000313" key="3">
    <source>
        <dbReference type="Proteomes" id="UP000183053"/>
    </source>
</evidence>
<evidence type="ECO:0000313" key="2">
    <source>
        <dbReference type="EMBL" id="SDQ08882.1"/>
    </source>
</evidence>
<dbReference type="OrthoDB" id="3624167at2"/>
<evidence type="ECO:0000256" key="1">
    <source>
        <dbReference type="SAM" id="SignalP"/>
    </source>
</evidence>
<protein>
    <submittedName>
        <fullName evidence="2">Uncharacterized protein</fullName>
    </submittedName>
</protein>
<keyword evidence="3" id="KW-1185">Reference proteome</keyword>
<dbReference type="AlphaFoldDB" id="A0A1H0Y146"/>
<reference evidence="3" key="1">
    <citation type="submission" date="2016-10" db="EMBL/GenBank/DDBJ databases">
        <authorList>
            <person name="Varghese N."/>
            <person name="Submissions S."/>
        </authorList>
    </citation>
    <scope>NUCLEOTIDE SEQUENCE [LARGE SCALE GENOMIC DNA]</scope>
    <source>
        <strain evidence="3">DSM 44142</strain>
    </source>
</reference>
<dbReference type="PROSITE" id="PS51257">
    <property type="entry name" value="PROKAR_LIPOPROTEIN"/>
    <property type="match status" value="1"/>
</dbReference>
<dbReference type="Proteomes" id="UP000183053">
    <property type="component" value="Unassembled WGS sequence"/>
</dbReference>
<name>A0A1H0Y146_9ACTN</name>
<dbReference type="STRING" id="47312.SAMN04489765_0039"/>
<feature type="chain" id="PRO_5010158146" evidence="1">
    <location>
        <begin position="23"/>
        <end position="342"/>
    </location>
</feature>
<proteinExistence type="predicted"/>